<reference evidence="7 8" key="1">
    <citation type="submission" date="2018-10" db="EMBL/GenBank/DDBJ databases">
        <title>Aeromicrobium sp. 9W16Y-2 whole genome shotgun sequence.</title>
        <authorList>
            <person name="Li F."/>
        </authorList>
    </citation>
    <scope>NUCLEOTIDE SEQUENCE [LARGE SCALE GENOMIC DNA]</scope>
    <source>
        <strain evidence="7 8">9W16Y-2</strain>
    </source>
</reference>
<dbReference type="RefSeq" id="WP_121793787.1">
    <property type="nucleotide sequence ID" value="NZ_RDBF01000004.1"/>
</dbReference>
<evidence type="ECO:0000256" key="1">
    <source>
        <dbReference type="ARBA" id="ARBA00011066"/>
    </source>
</evidence>
<evidence type="ECO:0000313" key="7">
    <source>
        <dbReference type="EMBL" id="RLV56128.1"/>
    </source>
</evidence>
<proteinExistence type="inferred from homology"/>
<comment type="similarity">
    <text evidence="1 4">Belongs to the carbamate kinase family.</text>
</comment>
<dbReference type="InterPro" id="IPR036393">
    <property type="entry name" value="AceGlu_kinase-like_sf"/>
</dbReference>
<comment type="caution">
    <text evidence="7">The sequence shown here is derived from an EMBL/GenBank/DDBJ whole genome shotgun (WGS) entry which is preliminary data.</text>
</comment>
<dbReference type="EMBL" id="RDBF01000004">
    <property type="protein sequence ID" value="RLV56128.1"/>
    <property type="molecule type" value="Genomic_DNA"/>
</dbReference>
<feature type="region of interest" description="Disordered" evidence="5">
    <location>
        <begin position="307"/>
        <end position="327"/>
    </location>
</feature>
<dbReference type="Pfam" id="PF00696">
    <property type="entry name" value="AA_kinase"/>
    <property type="match status" value="1"/>
</dbReference>
<evidence type="ECO:0000259" key="6">
    <source>
        <dbReference type="Pfam" id="PF00696"/>
    </source>
</evidence>
<dbReference type="OrthoDB" id="9766717at2"/>
<keyword evidence="2 4" id="KW-0808">Transferase</keyword>
<evidence type="ECO:0000256" key="3">
    <source>
        <dbReference type="ARBA" id="ARBA00022777"/>
    </source>
</evidence>
<dbReference type="Proteomes" id="UP000282515">
    <property type="component" value="Unassembled WGS sequence"/>
</dbReference>
<organism evidence="7 8">
    <name type="scientific">Aeromicrobium phragmitis</name>
    <dbReference type="NCBI Taxonomy" id="2478914"/>
    <lineage>
        <taxon>Bacteria</taxon>
        <taxon>Bacillati</taxon>
        <taxon>Actinomycetota</taxon>
        <taxon>Actinomycetes</taxon>
        <taxon>Propionibacteriales</taxon>
        <taxon>Nocardioidaceae</taxon>
        <taxon>Aeromicrobium</taxon>
    </lineage>
</organism>
<dbReference type="AlphaFoldDB" id="A0A3L8PNN4"/>
<name>A0A3L8PNN4_9ACTN</name>
<protein>
    <recommendedName>
        <fullName evidence="4">Carbamate kinase</fullName>
    </recommendedName>
</protein>
<accession>A0A3L8PNN4</accession>
<gene>
    <name evidence="7" type="ORF">D9V41_06705</name>
</gene>
<dbReference type="GO" id="GO:0005829">
    <property type="term" value="C:cytosol"/>
    <property type="evidence" value="ECO:0007669"/>
    <property type="project" value="TreeGrafter"/>
</dbReference>
<evidence type="ECO:0000313" key="8">
    <source>
        <dbReference type="Proteomes" id="UP000282515"/>
    </source>
</evidence>
<dbReference type="NCBIfam" id="NF009007">
    <property type="entry name" value="PRK12352.1"/>
    <property type="match status" value="1"/>
</dbReference>
<dbReference type="PANTHER" id="PTHR30409">
    <property type="entry name" value="CARBAMATE KINASE"/>
    <property type="match status" value="1"/>
</dbReference>
<evidence type="ECO:0000256" key="2">
    <source>
        <dbReference type="ARBA" id="ARBA00022679"/>
    </source>
</evidence>
<dbReference type="InterPro" id="IPR001048">
    <property type="entry name" value="Asp/Glu/Uridylate_kinase"/>
</dbReference>
<feature type="compositionally biased region" description="Basic and acidic residues" evidence="5">
    <location>
        <begin position="317"/>
        <end position="327"/>
    </location>
</feature>
<evidence type="ECO:0000256" key="4">
    <source>
        <dbReference type="PIRNR" id="PIRNR000723"/>
    </source>
</evidence>
<dbReference type="CDD" id="cd04235">
    <property type="entry name" value="AAK_CK"/>
    <property type="match status" value="1"/>
</dbReference>
<dbReference type="PIRSF" id="PIRSF000723">
    <property type="entry name" value="Carbamate_kin"/>
    <property type="match status" value="1"/>
</dbReference>
<dbReference type="GO" id="GO:0008804">
    <property type="term" value="F:carbamate kinase activity"/>
    <property type="evidence" value="ECO:0007669"/>
    <property type="project" value="InterPro"/>
</dbReference>
<keyword evidence="3 4" id="KW-0418">Kinase</keyword>
<dbReference type="PANTHER" id="PTHR30409:SF1">
    <property type="entry name" value="CARBAMATE KINASE-RELATED"/>
    <property type="match status" value="1"/>
</dbReference>
<dbReference type="SUPFAM" id="SSF53633">
    <property type="entry name" value="Carbamate kinase-like"/>
    <property type="match status" value="1"/>
</dbReference>
<dbReference type="Gene3D" id="3.40.1160.10">
    <property type="entry name" value="Acetylglutamate kinase-like"/>
    <property type="match status" value="1"/>
</dbReference>
<dbReference type="PRINTS" id="PR01469">
    <property type="entry name" value="CARBMTKINASE"/>
</dbReference>
<keyword evidence="8" id="KW-1185">Reference proteome</keyword>
<feature type="domain" description="Aspartate/glutamate/uridylate kinase" evidence="6">
    <location>
        <begin position="1"/>
        <end position="285"/>
    </location>
</feature>
<dbReference type="InterPro" id="IPR003964">
    <property type="entry name" value="Carb_kinase"/>
</dbReference>
<sequence>MRIVIALGGNAMTSSDGSARPEDQRAAIRLAARPIVDLVADGHDVLLTHGNGPQVGNLLTKNELTAGQVPPVPLDWCGAQTQATIGMLIINALDEEFAERGLDRRSAAVVSRTLVDADDPRFAAPSKPIGRYLTRDDAQPLIDSGQQFVEVPDRGWRRVVASPSPRECLDSPAAMALMDAGFVVVCSGGGGIPTVRDRTGAFVGADAVIDKDLTASLIAQQVDADMLIIATDVDSVIADWGTAYAKPIGEVTAAEMRSIAADQDFAAGSMGPKVEAVTSFAESGTGVGVITSLARIAAAAQGLVGTRIVPDQPSNPTRKETSHALRN</sequence>
<dbReference type="GO" id="GO:0019546">
    <property type="term" value="P:L-arginine deiminase pathway"/>
    <property type="evidence" value="ECO:0007669"/>
    <property type="project" value="TreeGrafter"/>
</dbReference>
<evidence type="ECO:0000256" key="5">
    <source>
        <dbReference type="SAM" id="MobiDB-lite"/>
    </source>
</evidence>